<sequence>MDPISAHLTHWMTFISRLAALSVSLHGGYHRARNGVVGFASLCGAISRTLANLSRCFGSSLSSLELQDILLLWALLRALRRFVPRLLGRLGFALPALPVWLRQLGSALAVPAVPALPSALSGALPGAPPFGPPSAPPSLLSSVPGAPSFGLRAPGAPSALLSAFLSAAPSALPSASLSASPYQQALGQLSAGLSAALGVPSSARLPSLPSVSSSASAPGPLAPPVQLSWPGYPGSSPSAPLSICSDGSSSRSCSSLWRSLSRSALWRACSVCPVVCFGLWRSSSGFWRSCSAL</sequence>
<keyword evidence="1" id="KW-0732">Signal</keyword>
<proteinExistence type="predicted"/>
<feature type="chain" id="PRO_5042854069" evidence="1">
    <location>
        <begin position="21"/>
        <end position="293"/>
    </location>
</feature>
<name>A0AAN6NKI4_9PEZI</name>
<gene>
    <name evidence="2" type="ORF">QBC32DRAFT_401535</name>
</gene>
<keyword evidence="3" id="KW-1185">Reference proteome</keyword>
<organism evidence="2 3">
    <name type="scientific">Pseudoneurospora amorphoporcata</name>
    <dbReference type="NCBI Taxonomy" id="241081"/>
    <lineage>
        <taxon>Eukaryota</taxon>
        <taxon>Fungi</taxon>
        <taxon>Dikarya</taxon>
        <taxon>Ascomycota</taxon>
        <taxon>Pezizomycotina</taxon>
        <taxon>Sordariomycetes</taxon>
        <taxon>Sordariomycetidae</taxon>
        <taxon>Sordariales</taxon>
        <taxon>Sordariaceae</taxon>
        <taxon>Pseudoneurospora</taxon>
    </lineage>
</organism>
<feature type="signal peptide" evidence="1">
    <location>
        <begin position="1"/>
        <end position="20"/>
    </location>
</feature>
<accession>A0AAN6NKI4</accession>
<evidence type="ECO:0000313" key="3">
    <source>
        <dbReference type="Proteomes" id="UP001303222"/>
    </source>
</evidence>
<dbReference type="Proteomes" id="UP001303222">
    <property type="component" value="Unassembled WGS sequence"/>
</dbReference>
<evidence type="ECO:0000256" key="1">
    <source>
        <dbReference type="SAM" id="SignalP"/>
    </source>
</evidence>
<reference evidence="2" key="1">
    <citation type="journal article" date="2023" name="Mol. Phylogenet. Evol.">
        <title>Genome-scale phylogeny and comparative genomics of the fungal order Sordariales.</title>
        <authorList>
            <person name="Hensen N."/>
            <person name="Bonometti L."/>
            <person name="Westerberg I."/>
            <person name="Brannstrom I.O."/>
            <person name="Guillou S."/>
            <person name="Cros-Aarteil S."/>
            <person name="Calhoun S."/>
            <person name="Haridas S."/>
            <person name="Kuo A."/>
            <person name="Mondo S."/>
            <person name="Pangilinan J."/>
            <person name="Riley R."/>
            <person name="LaButti K."/>
            <person name="Andreopoulos B."/>
            <person name="Lipzen A."/>
            <person name="Chen C."/>
            <person name="Yan M."/>
            <person name="Daum C."/>
            <person name="Ng V."/>
            <person name="Clum A."/>
            <person name="Steindorff A."/>
            <person name="Ohm R.A."/>
            <person name="Martin F."/>
            <person name="Silar P."/>
            <person name="Natvig D.O."/>
            <person name="Lalanne C."/>
            <person name="Gautier V."/>
            <person name="Ament-Velasquez S.L."/>
            <person name="Kruys A."/>
            <person name="Hutchinson M.I."/>
            <person name="Powell A.J."/>
            <person name="Barry K."/>
            <person name="Miller A.N."/>
            <person name="Grigoriev I.V."/>
            <person name="Debuchy R."/>
            <person name="Gladieux P."/>
            <person name="Hiltunen Thoren M."/>
            <person name="Johannesson H."/>
        </authorList>
    </citation>
    <scope>NUCLEOTIDE SEQUENCE</scope>
    <source>
        <strain evidence="2">CBS 626.80</strain>
    </source>
</reference>
<protein>
    <submittedName>
        <fullName evidence="2">Uncharacterized protein</fullName>
    </submittedName>
</protein>
<reference evidence="2" key="2">
    <citation type="submission" date="2023-06" db="EMBL/GenBank/DDBJ databases">
        <authorList>
            <consortium name="Lawrence Berkeley National Laboratory"/>
            <person name="Mondo S.J."/>
            <person name="Hensen N."/>
            <person name="Bonometti L."/>
            <person name="Westerberg I."/>
            <person name="Brannstrom I.O."/>
            <person name="Guillou S."/>
            <person name="Cros-Aarteil S."/>
            <person name="Calhoun S."/>
            <person name="Haridas S."/>
            <person name="Kuo A."/>
            <person name="Pangilinan J."/>
            <person name="Riley R."/>
            <person name="Labutti K."/>
            <person name="Andreopoulos B."/>
            <person name="Lipzen A."/>
            <person name="Chen C."/>
            <person name="Yanf M."/>
            <person name="Daum C."/>
            <person name="Ng V."/>
            <person name="Clum A."/>
            <person name="Steindorff A."/>
            <person name="Ohm R."/>
            <person name="Martin F."/>
            <person name="Silar P."/>
            <person name="Natvig D."/>
            <person name="Lalanne C."/>
            <person name="Gautier V."/>
            <person name="Ament-Velasquez S.L."/>
            <person name="Kruys A."/>
            <person name="Hutchinson M.I."/>
            <person name="Powell A.J."/>
            <person name="Barry K."/>
            <person name="Miller A.N."/>
            <person name="Grigoriev I.V."/>
            <person name="Debuchy R."/>
            <person name="Gladieux P."/>
            <person name="Thoren M.H."/>
            <person name="Johannesson H."/>
        </authorList>
    </citation>
    <scope>NUCLEOTIDE SEQUENCE</scope>
    <source>
        <strain evidence="2">CBS 626.80</strain>
    </source>
</reference>
<evidence type="ECO:0000313" key="2">
    <source>
        <dbReference type="EMBL" id="KAK3947527.1"/>
    </source>
</evidence>
<dbReference type="EMBL" id="MU859341">
    <property type="protein sequence ID" value="KAK3947527.1"/>
    <property type="molecule type" value="Genomic_DNA"/>
</dbReference>
<dbReference type="AlphaFoldDB" id="A0AAN6NKI4"/>
<comment type="caution">
    <text evidence="2">The sequence shown here is derived from an EMBL/GenBank/DDBJ whole genome shotgun (WGS) entry which is preliminary data.</text>
</comment>